<dbReference type="InterPro" id="IPR015421">
    <property type="entry name" value="PyrdxlP-dep_Trfase_major"/>
</dbReference>
<dbReference type="UniPathway" id="UPA00288">
    <property type="reaction ID" value="UER01023"/>
</dbReference>
<feature type="site" description="Plays an important role in substrate specificity" evidence="9">
    <location>
        <position position="224"/>
    </location>
</feature>
<sequence>MRDKEIERLIKLEEKRQKGAVNLIASENYVSKDVLSALGSVFTNKYAEGYAGKRYYGGNEVVDKIENLAKARALKLFKISEKKWSANVQPYSGSPANLAVYLALVPLGKKIMGMSLSMGGHLTHGHLVSATGKLWKWSHFGVGKKTELLDYDEISKMARREKPKLIVAGFTAYSRIIDFKKLRKIADETGAFLMIDMSHFAGLVAGGAYPSPFPYADIVTTTVHKTLRGPRSAIIFAAKRRSFIASGEVGFLNEAINKAVFPGLQGGPHVNQIAAVAVALKEAENPSFKKYARQIIKNSRKLSTELARRGWRIISGGTDSHLFLVDTWMRGISGKTAEELLGKKGIIVNKNTIPYDTRSPFDPSGIRIGTAAATTTGLKEKDMLRIADRIDDILKAL</sequence>
<keyword evidence="12" id="KW-0489">Methyltransferase</keyword>
<comment type="subcellular location">
    <subcellularLocation>
        <location evidence="2 9">Cytoplasm</location>
    </subcellularLocation>
</comment>
<dbReference type="FunFam" id="3.40.640.10:FF:000001">
    <property type="entry name" value="Serine hydroxymethyltransferase"/>
    <property type="match status" value="1"/>
</dbReference>
<accession>A0A1F5WYB5</accession>
<dbReference type="UniPathway" id="UPA00193"/>
<gene>
    <name evidence="9 12" type="primary">glyA</name>
    <name evidence="12" type="ORF">A2930_03055</name>
</gene>
<evidence type="ECO:0000256" key="3">
    <source>
        <dbReference type="ARBA" id="ARBA00006376"/>
    </source>
</evidence>
<dbReference type="GO" id="GO:0032259">
    <property type="term" value="P:methylation"/>
    <property type="evidence" value="ECO:0007669"/>
    <property type="project" value="UniProtKB-KW"/>
</dbReference>
<protein>
    <recommendedName>
        <fullName evidence="9">Serine hydroxymethyltransferase</fullName>
        <shortName evidence="9">SHMT</shortName>
        <shortName evidence="9">Serine methylase</shortName>
        <ecNumber evidence="9">2.1.2.1</ecNumber>
    </recommendedName>
</protein>
<dbReference type="AlphaFoldDB" id="A0A1F5WYB5"/>
<dbReference type="InterPro" id="IPR015424">
    <property type="entry name" value="PyrdxlP-dep_Trfase"/>
</dbReference>
<comment type="subunit">
    <text evidence="4 9">Homodimer.</text>
</comment>
<comment type="pathway">
    <text evidence="9">Amino-acid biosynthesis; glycine biosynthesis; glycine from L-serine: step 1/1.</text>
</comment>
<dbReference type="GO" id="GO:0005829">
    <property type="term" value="C:cytosol"/>
    <property type="evidence" value="ECO:0007669"/>
    <property type="project" value="TreeGrafter"/>
</dbReference>
<comment type="cofactor">
    <cofactor evidence="1 9 10">
        <name>pyridoxal 5'-phosphate</name>
        <dbReference type="ChEBI" id="CHEBI:597326"/>
    </cofactor>
</comment>
<dbReference type="Pfam" id="PF00464">
    <property type="entry name" value="SHMT"/>
    <property type="match status" value="1"/>
</dbReference>
<name>A0A1F5WYB5_9BACT</name>
<comment type="catalytic activity">
    <reaction evidence="9">
        <text>(6R)-5,10-methylene-5,6,7,8-tetrahydrofolate + glycine + H2O = (6S)-5,6,7,8-tetrahydrofolate + L-serine</text>
        <dbReference type="Rhea" id="RHEA:15481"/>
        <dbReference type="ChEBI" id="CHEBI:15377"/>
        <dbReference type="ChEBI" id="CHEBI:15636"/>
        <dbReference type="ChEBI" id="CHEBI:33384"/>
        <dbReference type="ChEBI" id="CHEBI:57305"/>
        <dbReference type="ChEBI" id="CHEBI:57453"/>
        <dbReference type="EC" id="2.1.2.1"/>
    </reaction>
</comment>
<dbReference type="CDD" id="cd00378">
    <property type="entry name" value="SHMT"/>
    <property type="match status" value="1"/>
</dbReference>
<keyword evidence="9" id="KW-0028">Amino-acid biosynthesis</keyword>
<dbReference type="PIRSF" id="PIRSF000412">
    <property type="entry name" value="SHMT"/>
    <property type="match status" value="1"/>
</dbReference>
<dbReference type="GO" id="GO:0004372">
    <property type="term" value="F:glycine hydroxymethyltransferase activity"/>
    <property type="evidence" value="ECO:0007669"/>
    <property type="project" value="UniProtKB-UniRule"/>
</dbReference>
<evidence type="ECO:0000256" key="7">
    <source>
        <dbReference type="ARBA" id="ARBA00022679"/>
    </source>
</evidence>
<dbReference type="Gene3D" id="3.90.1150.10">
    <property type="entry name" value="Aspartate Aminotransferase, domain 1"/>
    <property type="match status" value="1"/>
</dbReference>
<evidence type="ECO:0000256" key="1">
    <source>
        <dbReference type="ARBA" id="ARBA00001933"/>
    </source>
</evidence>
<comment type="caution">
    <text evidence="9">Lacks conserved residue(s) required for the propagation of feature annotation.</text>
</comment>
<evidence type="ECO:0000259" key="11">
    <source>
        <dbReference type="Pfam" id="PF00464"/>
    </source>
</evidence>
<keyword evidence="6 9" id="KW-0554">One-carbon metabolism</keyword>
<evidence type="ECO:0000256" key="10">
    <source>
        <dbReference type="PIRSR" id="PIRSR000412-50"/>
    </source>
</evidence>
<keyword evidence="5 9" id="KW-0963">Cytoplasm</keyword>
<feature type="modified residue" description="N6-(pyridoxal phosphate)lysine" evidence="9 10">
    <location>
        <position position="225"/>
    </location>
</feature>
<dbReference type="Proteomes" id="UP000178114">
    <property type="component" value="Unassembled WGS sequence"/>
</dbReference>
<dbReference type="GO" id="GO:0035999">
    <property type="term" value="P:tetrahydrofolate interconversion"/>
    <property type="evidence" value="ECO:0007669"/>
    <property type="project" value="UniProtKB-UniRule"/>
</dbReference>
<comment type="function">
    <text evidence="9">Catalyzes the reversible interconversion of serine and glycine with tetrahydrofolate (THF) serving as the one-carbon carrier. This reaction serves as the major source of one-carbon groups required for the biosynthesis of purines, thymidylate, methionine, and other important biomolecules. Also exhibits THF-independent aldolase activity toward beta-hydroxyamino acids, producing glycine and aldehydes, via a retro-aldol mechanism.</text>
</comment>
<dbReference type="InterPro" id="IPR001085">
    <property type="entry name" value="Ser_HO-MeTrfase"/>
</dbReference>
<evidence type="ECO:0000256" key="4">
    <source>
        <dbReference type="ARBA" id="ARBA00011738"/>
    </source>
</evidence>
<dbReference type="PANTHER" id="PTHR11680">
    <property type="entry name" value="SERINE HYDROXYMETHYLTRANSFERASE"/>
    <property type="match status" value="1"/>
</dbReference>
<evidence type="ECO:0000256" key="9">
    <source>
        <dbReference type="HAMAP-Rule" id="MF_00051"/>
    </source>
</evidence>
<feature type="binding site" evidence="9">
    <location>
        <begin position="120"/>
        <end position="122"/>
    </location>
    <ligand>
        <name>(6S)-5,6,7,8-tetrahydrofolate</name>
        <dbReference type="ChEBI" id="CHEBI:57453"/>
    </ligand>
</feature>
<dbReference type="EMBL" id="MFID01000032">
    <property type="protein sequence ID" value="OGF80634.1"/>
    <property type="molecule type" value="Genomic_DNA"/>
</dbReference>
<dbReference type="EC" id="2.1.2.1" evidence="9"/>
<evidence type="ECO:0000256" key="8">
    <source>
        <dbReference type="ARBA" id="ARBA00022898"/>
    </source>
</evidence>
<dbReference type="PROSITE" id="PS00096">
    <property type="entry name" value="SHMT"/>
    <property type="match status" value="1"/>
</dbReference>
<dbReference type="InterPro" id="IPR039429">
    <property type="entry name" value="SHMT-like_dom"/>
</dbReference>
<dbReference type="STRING" id="1798351.A2930_03055"/>
<dbReference type="GO" id="GO:0030170">
    <property type="term" value="F:pyridoxal phosphate binding"/>
    <property type="evidence" value="ECO:0007669"/>
    <property type="project" value="UniProtKB-UniRule"/>
</dbReference>
<evidence type="ECO:0000313" key="12">
    <source>
        <dbReference type="EMBL" id="OGF80634.1"/>
    </source>
</evidence>
<feature type="binding site" evidence="9">
    <location>
        <begin position="359"/>
        <end position="361"/>
    </location>
    <ligand>
        <name>(6S)-5,6,7,8-tetrahydrofolate</name>
        <dbReference type="ChEBI" id="CHEBI:57453"/>
    </ligand>
</feature>
<dbReference type="InterPro" id="IPR019798">
    <property type="entry name" value="Ser_HO-MeTrfase_PLP_BS"/>
</dbReference>
<evidence type="ECO:0000256" key="5">
    <source>
        <dbReference type="ARBA" id="ARBA00022490"/>
    </source>
</evidence>
<evidence type="ECO:0000256" key="2">
    <source>
        <dbReference type="ARBA" id="ARBA00004496"/>
    </source>
</evidence>
<evidence type="ECO:0000313" key="13">
    <source>
        <dbReference type="Proteomes" id="UP000178114"/>
    </source>
</evidence>
<proteinExistence type="inferred from homology"/>
<comment type="similarity">
    <text evidence="3 9">Belongs to the SHMT family.</text>
</comment>
<keyword evidence="7 9" id="KW-0808">Transferase</keyword>
<comment type="caution">
    <text evidence="12">The sequence shown here is derived from an EMBL/GenBank/DDBJ whole genome shotgun (WGS) entry which is preliminary data.</text>
</comment>
<dbReference type="PANTHER" id="PTHR11680:SF35">
    <property type="entry name" value="SERINE HYDROXYMETHYLTRANSFERASE 1"/>
    <property type="match status" value="1"/>
</dbReference>
<dbReference type="HAMAP" id="MF_00051">
    <property type="entry name" value="SHMT"/>
    <property type="match status" value="1"/>
</dbReference>
<reference evidence="12 13" key="1">
    <citation type="journal article" date="2016" name="Nat. Commun.">
        <title>Thousands of microbial genomes shed light on interconnected biogeochemical processes in an aquifer system.</title>
        <authorList>
            <person name="Anantharaman K."/>
            <person name="Brown C.T."/>
            <person name="Hug L.A."/>
            <person name="Sharon I."/>
            <person name="Castelle C.J."/>
            <person name="Probst A.J."/>
            <person name="Thomas B.C."/>
            <person name="Singh A."/>
            <person name="Wilkins M.J."/>
            <person name="Karaoz U."/>
            <person name="Brodie E.L."/>
            <person name="Williams K.H."/>
            <person name="Hubbard S.S."/>
            <person name="Banfield J.F."/>
        </authorList>
    </citation>
    <scope>NUCLEOTIDE SEQUENCE [LARGE SCALE GENOMIC DNA]</scope>
</reference>
<comment type="pathway">
    <text evidence="9">One-carbon metabolism; tetrahydrofolate interconversion.</text>
</comment>
<organism evidence="12 13">
    <name type="scientific">Candidatus Giovannonibacteria bacterium RIFCSPLOWO2_01_FULL_45_34</name>
    <dbReference type="NCBI Taxonomy" id="1798351"/>
    <lineage>
        <taxon>Bacteria</taxon>
        <taxon>Candidatus Giovannoniibacteriota</taxon>
    </lineage>
</organism>
<dbReference type="InterPro" id="IPR049943">
    <property type="entry name" value="Ser_HO-MeTrfase-like"/>
</dbReference>
<dbReference type="NCBIfam" id="NF000586">
    <property type="entry name" value="PRK00011.1"/>
    <property type="match status" value="1"/>
</dbReference>
<dbReference type="SUPFAM" id="SSF53383">
    <property type="entry name" value="PLP-dependent transferases"/>
    <property type="match status" value="1"/>
</dbReference>
<dbReference type="Gene3D" id="3.40.640.10">
    <property type="entry name" value="Type I PLP-dependent aspartate aminotransferase-like (Major domain)"/>
    <property type="match status" value="1"/>
</dbReference>
<dbReference type="GO" id="GO:0019264">
    <property type="term" value="P:glycine biosynthetic process from serine"/>
    <property type="evidence" value="ECO:0007669"/>
    <property type="project" value="UniProtKB-UniRule"/>
</dbReference>
<dbReference type="GO" id="GO:0008168">
    <property type="term" value="F:methyltransferase activity"/>
    <property type="evidence" value="ECO:0007669"/>
    <property type="project" value="UniProtKB-KW"/>
</dbReference>
<dbReference type="InterPro" id="IPR015422">
    <property type="entry name" value="PyrdxlP-dep_Trfase_small"/>
</dbReference>
<feature type="domain" description="Serine hydroxymethyltransferase-like" evidence="11">
    <location>
        <begin position="2"/>
        <end position="389"/>
    </location>
</feature>
<evidence type="ECO:0000256" key="6">
    <source>
        <dbReference type="ARBA" id="ARBA00022563"/>
    </source>
</evidence>
<feature type="binding site" evidence="9">
    <location>
        <position position="116"/>
    </location>
    <ligand>
        <name>(6S)-5,6,7,8-tetrahydrofolate</name>
        <dbReference type="ChEBI" id="CHEBI:57453"/>
    </ligand>
</feature>
<keyword evidence="8 9" id="KW-0663">Pyridoxal phosphate</keyword>